<dbReference type="EMBL" id="PVLQ01000076">
    <property type="protein sequence ID" value="PRD64302.1"/>
    <property type="molecule type" value="Genomic_DNA"/>
</dbReference>
<dbReference type="Gene3D" id="3.90.1530.10">
    <property type="entry name" value="Conserved hypothetical protein from pyrococcus furiosus pfu- 392566-001, ParB domain"/>
    <property type="match status" value="1"/>
</dbReference>
<dbReference type="AlphaFoldDB" id="A0A2S9K1K1"/>
<dbReference type="PROSITE" id="PS50943">
    <property type="entry name" value="HTH_CROC1"/>
    <property type="match status" value="1"/>
</dbReference>
<dbReference type="GO" id="GO:0007059">
    <property type="term" value="P:chromosome segregation"/>
    <property type="evidence" value="ECO:0007669"/>
    <property type="project" value="TreeGrafter"/>
</dbReference>
<accession>A0A2S9K1K1</accession>
<evidence type="ECO:0000313" key="3">
    <source>
        <dbReference type="Proteomes" id="UP000238589"/>
    </source>
</evidence>
<evidence type="ECO:0000313" key="2">
    <source>
        <dbReference type="EMBL" id="PRD64302.1"/>
    </source>
</evidence>
<dbReference type="GO" id="GO:0005694">
    <property type="term" value="C:chromosome"/>
    <property type="evidence" value="ECO:0007669"/>
    <property type="project" value="TreeGrafter"/>
</dbReference>
<dbReference type="Proteomes" id="UP000238589">
    <property type="component" value="Unassembled WGS sequence"/>
</dbReference>
<dbReference type="PANTHER" id="PTHR33375">
    <property type="entry name" value="CHROMOSOME-PARTITIONING PROTEIN PARB-RELATED"/>
    <property type="match status" value="1"/>
</dbReference>
<dbReference type="Pfam" id="PF01381">
    <property type="entry name" value="HTH_3"/>
    <property type="match status" value="1"/>
</dbReference>
<organism evidence="2 3">
    <name type="scientific">Malikia granosa</name>
    <dbReference type="NCBI Taxonomy" id="263067"/>
    <lineage>
        <taxon>Bacteria</taxon>
        <taxon>Pseudomonadati</taxon>
        <taxon>Pseudomonadota</taxon>
        <taxon>Betaproteobacteria</taxon>
        <taxon>Burkholderiales</taxon>
        <taxon>Comamonadaceae</taxon>
        <taxon>Malikia</taxon>
    </lineage>
</organism>
<name>A0A2S9K1K1_9BURK</name>
<dbReference type="InterPro" id="IPR003115">
    <property type="entry name" value="ParB_N"/>
</dbReference>
<feature type="domain" description="HTH cro/C1-type" evidence="1">
    <location>
        <begin position="151"/>
        <end position="173"/>
    </location>
</feature>
<keyword evidence="3" id="KW-1185">Reference proteome</keyword>
<dbReference type="InterPro" id="IPR050336">
    <property type="entry name" value="Chromosome_partition/occlusion"/>
</dbReference>
<reference evidence="2 3" key="1">
    <citation type="submission" date="2018-03" db="EMBL/GenBank/DDBJ databases">
        <title>Comparative genomics illustrates the genes involved in a hyperalkaliphilic mechanisms of Serpentinomonas isolated from highly-alkaline calcium-rich serpentinized springs.</title>
        <authorList>
            <person name="Suzuki S."/>
            <person name="Ishii S."/>
            <person name="Walworth N."/>
            <person name="Bird L."/>
            <person name="Kuenen J.G."/>
            <person name="Nealson K.H."/>
        </authorList>
    </citation>
    <scope>NUCLEOTIDE SEQUENCE [LARGE SCALE GENOMIC DNA]</scope>
    <source>
        <strain evidence="2 3">P1</strain>
    </source>
</reference>
<dbReference type="PANTHER" id="PTHR33375:SF1">
    <property type="entry name" value="CHROMOSOME-PARTITIONING PROTEIN PARB-RELATED"/>
    <property type="match status" value="1"/>
</dbReference>
<dbReference type="SMART" id="SM00470">
    <property type="entry name" value="ParB"/>
    <property type="match status" value="1"/>
</dbReference>
<proteinExistence type="predicted"/>
<protein>
    <recommendedName>
        <fullName evidence="1">HTH cro/C1-type domain-containing protein</fullName>
    </recommendedName>
</protein>
<dbReference type="SUPFAM" id="SSF110849">
    <property type="entry name" value="ParB/Sulfiredoxin"/>
    <property type="match status" value="1"/>
</dbReference>
<dbReference type="InterPro" id="IPR001387">
    <property type="entry name" value="Cro/C1-type_HTH"/>
</dbReference>
<dbReference type="SUPFAM" id="SSF109709">
    <property type="entry name" value="KorB DNA-binding domain-like"/>
    <property type="match status" value="1"/>
</dbReference>
<evidence type="ECO:0000259" key="1">
    <source>
        <dbReference type="PROSITE" id="PS50943"/>
    </source>
</evidence>
<dbReference type="Pfam" id="PF02195">
    <property type="entry name" value="ParB_N"/>
    <property type="match status" value="1"/>
</dbReference>
<dbReference type="OrthoDB" id="8677451at2"/>
<comment type="caution">
    <text evidence="2">The sequence shown here is derived from an EMBL/GenBank/DDBJ whole genome shotgun (WGS) entry which is preliminary data.</text>
</comment>
<dbReference type="RefSeq" id="WP_105749391.1">
    <property type="nucleotide sequence ID" value="NZ_PVLQ01000076.1"/>
</dbReference>
<sequence length="299" mass="32542">MIQNQQRRILKSSGLVSAPSIDDAAAALPRLDGSGSTDGKPFLVPLSLIGDSPYQTTPINEDKITELVDNLGKNPLSSPVVLRRGHQGRLELIAGRHRIEAYRRLGRQEIEATLRDLTDDDAEKLVFYDNLFAPSMSDFQKYLGFSQRKVRLGLTQEQLAEESGVSQAVVSKLLSFDGLPETVFAALKENPTTIGANAASDFVALAKKSPDLAVQAIYAIALGEMTQKAALAWLKAGGATKVATVKPVATKALIKSGRQKYAELVQRENRLVISLNAADDGLYQALEAWLKSRAEQHFQ</sequence>
<dbReference type="InterPro" id="IPR036086">
    <property type="entry name" value="ParB/Sulfiredoxin_sf"/>
</dbReference>
<dbReference type="CDD" id="cd00093">
    <property type="entry name" value="HTH_XRE"/>
    <property type="match status" value="1"/>
</dbReference>
<gene>
    <name evidence="2" type="ORF">C6P64_15145</name>
</gene>
<dbReference type="Gene3D" id="1.10.10.2830">
    <property type="match status" value="1"/>
</dbReference>